<name>A0A058ZB88_FONAL</name>
<dbReference type="InterPro" id="IPR003162">
    <property type="entry name" value="TFIID-31"/>
</dbReference>
<dbReference type="Proteomes" id="UP000030693">
    <property type="component" value="Unassembled WGS sequence"/>
</dbReference>
<dbReference type="AlphaFoldDB" id="A0A058ZB88"/>
<dbReference type="Gene3D" id="1.10.20.10">
    <property type="entry name" value="Histone, subunit A"/>
    <property type="match status" value="1"/>
</dbReference>
<dbReference type="GO" id="GO:0000124">
    <property type="term" value="C:SAGA complex"/>
    <property type="evidence" value="ECO:0007669"/>
    <property type="project" value="TreeGrafter"/>
</dbReference>
<evidence type="ECO:0000256" key="3">
    <source>
        <dbReference type="ARBA" id="ARBA00023015"/>
    </source>
</evidence>
<feature type="region of interest" description="Disordered" evidence="6">
    <location>
        <begin position="196"/>
        <end position="249"/>
    </location>
</feature>
<dbReference type="RefSeq" id="XP_009493268.1">
    <property type="nucleotide sequence ID" value="XM_009494993.1"/>
</dbReference>
<accession>A0A058ZB88</accession>
<dbReference type="CDD" id="cd07979">
    <property type="entry name" value="HFD_TAF9"/>
    <property type="match status" value="1"/>
</dbReference>
<dbReference type="EMBL" id="KB932202">
    <property type="protein sequence ID" value="KCV71690.1"/>
    <property type="molecule type" value="Genomic_DNA"/>
</dbReference>
<dbReference type="GO" id="GO:0016251">
    <property type="term" value="F:RNA polymerase II general transcription initiation factor activity"/>
    <property type="evidence" value="ECO:0007669"/>
    <property type="project" value="TreeGrafter"/>
</dbReference>
<dbReference type="GeneID" id="20525839"/>
<evidence type="ECO:0000256" key="1">
    <source>
        <dbReference type="ARBA" id="ARBA00004123"/>
    </source>
</evidence>
<comment type="subcellular location">
    <subcellularLocation>
        <location evidence="1">Nucleus</location>
    </subcellularLocation>
</comment>
<dbReference type="GO" id="GO:0005669">
    <property type="term" value="C:transcription factor TFIID complex"/>
    <property type="evidence" value="ECO:0007669"/>
    <property type="project" value="TreeGrafter"/>
</dbReference>
<proteinExistence type="inferred from homology"/>
<keyword evidence="5" id="KW-0539">Nucleus</keyword>
<evidence type="ECO:0008006" key="9">
    <source>
        <dbReference type="Google" id="ProtNLM"/>
    </source>
</evidence>
<comment type="similarity">
    <text evidence="2">Belongs to the TAF9 family.</text>
</comment>
<evidence type="ECO:0000256" key="4">
    <source>
        <dbReference type="ARBA" id="ARBA00023163"/>
    </source>
</evidence>
<dbReference type="PANTHER" id="PTHR48068">
    <property type="entry name" value="TAF9 RNA POLYMERASE II, TATA BOX-BINDING PROTEIN (TBP)-ASSOCIATED FACTOR"/>
    <property type="match status" value="1"/>
</dbReference>
<evidence type="ECO:0000256" key="6">
    <source>
        <dbReference type="SAM" id="MobiDB-lite"/>
    </source>
</evidence>
<keyword evidence="4" id="KW-0804">Transcription</keyword>
<dbReference type="OrthoDB" id="341924at2759"/>
<dbReference type="GO" id="GO:0046982">
    <property type="term" value="F:protein heterodimerization activity"/>
    <property type="evidence" value="ECO:0007669"/>
    <property type="project" value="InterPro"/>
</dbReference>
<keyword evidence="3" id="KW-0805">Transcription regulation</keyword>
<dbReference type="eggNOG" id="KOG3334">
    <property type="taxonomic scope" value="Eukaryota"/>
</dbReference>
<dbReference type="GO" id="GO:0051123">
    <property type="term" value="P:RNA polymerase II preinitiation complex assembly"/>
    <property type="evidence" value="ECO:0007669"/>
    <property type="project" value="TreeGrafter"/>
</dbReference>
<dbReference type="GO" id="GO:0003713">
    <property type="term" value="F:transcription coactivator activity"/>
    <property type="evidence" value="ECO:0007669"/>
    <property type="project" value="TreeGrafter"/>
</dbReference>
<evidence type="ECO:0000256" key="5">
    <source>
        <dbReference type="ARBA" id="ARBA00023242"/>
    </source>
</evidence>
<feature type="compositionally biased region" description="Acidic residues" evidence="6">
    <location>
        <begin position="238"/>
        <end position="249"/>
    </location>
</feature>
<dbReference type="STRING" id="691883.A0A058ZB88"/>
<feature type="region of interest" description="Disordered" evidence="6">
    <location>
        <begin position="153"/>
        <end position="173"/>
    </location>
</feature>
<organism evidence="7">
    <name type="scientific">Fonticula alba</name>
    <name type="common">Slime mold</name>
    <dbReference type="NCBI Taxonomy" id="691883"/>
    <lineage>
        <taxon>Eukaryota</taxon>
        <taxon>Rotosphaerida</taxon>
        <taxon>Fonticulaceae</taxon>
        <taxon>Fonticula</taxon>
    </lineage>
</organism>
<dbReference type="SUPFAM" id="SSF47113">
    <property type="entry name" value="Histone-fold"/>
    <property type="match status" value="1"/>
</dbReference>
<protein>
    <recommendedName>
        <fullName evidence="9">Transcription initiation factor TFIID subunit 9B</fullName>
    </recommendedName>
</protein>
<dbReference type="InterPro" id="IPR009072">
    <property type="entry name" value="Histone-fold"/>
</dbReference>
<gene>
    <name evidence="7" type="ORF">H696_01114</name>
</gene>
<evidence type="ECO:0000256" key="2">
    <source>
        <dbReference type="ARBA" id="ARBA00007646"/>
    </source>
</evidence>
<dbReference type="OMA" id="RECALHA"/>
<dbReference type="PANTHER" id="PTHR48068:SF4">
    <property type="entry name" value="TATA-BOX BINDING PROTEIN ASSOCIATED FACTOR 9"/>
    <property type="match status" value="1"/>
</dbReference>
<evidence type="ECO:0000313" key="7">
    <source>
        <dbReference type="EMBL" id="KCV71690.1"/>
    </source>
</evidence>
<sequence>MSSAISQSATAAAATAAAGVAAGSGVISAPQEPRTSRMIAVLLQSMGVDEVEPRVIHQLTELLHRMTGELLEEARECALHAGRAAVNVSDLRLASDARTGVQFVSPPSTDVLMRIAASVNRREIPAPRRDRNRVRLPDEAFCLTMPSYELHYEEPKESAAPASSADLHSVGGGPASTAPVTLSAVPIILRPVAAGEPATKRARSDDLATTSTAPAVGISLGVPAAAAPGPASTRAVDDDLDDDLDDDFD</sequence>
<dbReference type="InterPro" id="IPR051431">
    <property type="entry name" value="TFIID_subunit_9"/>
</dbReference>
<dbReference type="Pfam" id="PF02291">
    <property type="entry name" value="TFIID-31kDa"/>
    <property type="match status" value="1"/>
</dbReference>
<evidence type="ECO:0000313" key="8">
    <source>
        <dbReference type="Proteomes" id="UP000030693"/>
    </source>
</evidence>
<reference evidence="7" key="1">
    <citation type="submission" date="2013-04" db="EMBL/GenBank/DDBJ databases">
        <title>The Genome Sequence of Fonticula alba ATCC 38817.</title>
        <authorList>
            <consortium name="The Broad Institute Genomics Platform"/>
            <person name="Russ C."/>
            <person name="Cuomo C."/>
            <person name="Burger G."/>
            <person name="Gray M.W."/>
            <person name="Holland P.W.H."/>
            <person name="King N."/>
            <person name="Lang F.B.F."/>
            <person name="Roger A.J."/>
            <person name="Ruiz-Trillo I."/>
            <person name="Brown M."/>
            <person name="Walker B."/>
            <person name="Young S."/>
            <person name="Zeng Q."/>
            <person name="Gargeya S."/>
            <person name="Fitzgerald M."/>
            <person name="Haas B."/>
            <person name="Abouelleil A."/>
            <person name="Allen A.W."/>
            <person name="Alvarado L."/>
            <person name="Arachchi H.M."/>
            <person name="Berlin A.M."/>
            <person name="Chapman S.B."/>
            <person name="Gainer-Dewar J."/>
            <person name="Goldberg J."/>
            <person name="Griggs A."/>
            <person name="Gujja S."/>
            <person name="Hansen M."/>
            <person name="Howarth C."/>
            <person name="Imamovic A."/>
            <person name="Ireland A."/>
            <person name="Larimer J."/>
            <person name="McCowan C."/>
            <person name="Murphy C."/>
            <person name="Pearson M."/>
            <person name="Poon T.W."/>
            <person name="Priest M."/>
            <person name="Roberts A."/>
            <person name="Saif S."/>
            <person name="Shea T."/>
            <person name="Sisk P."/>
            <person name="Sykes S."/>
            <person name="Wortman J."/>
            <person name="Nusbaum C."/>
            <person name="Birren B."/>
        </authorList>
    </citation>
    <scope>NUCLEOTIDE SEQUENCE [LARGE SCALE GENOMIC DNA]</scope>
    <source>
        <strain evidence="7">ATCC 38817</strain>
    </source>
</reference>
<keyword evidence="8" id="KW-1185">Reference proteome</keyword>